<dbReference type="Proteomes" id="UP000095287">
    <property type="component" value="Unplaced"/>
</dbReference>
<dbReference type="PANTHER" id="PTHR42852:SF6">
    <property type="entry name" value="THIOL:DISULFIDE INTERCHANGE PROTEIN DSBE"/>
    <property type="match status" value="1"/>
</dbReference>
<dbReference type="WBParaSite" id="L893_g24231.t1">
    <property type="protein sequence ID" value="L893_g24231.t1"/>
    <property type="gene ID" value="L893_g24231"/>
</dbReference>
<dbReference type="InterPro" id="IPR017937">
    <property type="entry name" value="Thioredoxin_CS"/>
</dbReference>
<feature type="chain" id="PRO_5009313152" evidence="5">
    <location>
        <begin position="26"/>
        <end position="165"/>
    </location>
</feature>
<dbReference type="GO" id="GO:0016209">
    <property type="term" value="F:antioxidant activity"/>
    <property type="evidence" value="ECO:0007669"/>
    <property type="project" value="InterPro"/>
</dbReference>
<evidence type="ECO:0000256" key="4">
    <source>
        <dbReference type="ARBA" id="ARBA00023284"/>
    </source>
</evidence>
<organism evidence="7 8">
    <name type="scientific">Steinernema glaseri</name>
    <dbReference type="NCBI Taxonomy" id="37863"/>
    <lineage>
        <taxon>Eukaryota</taxon>
        <taxon>Metazoa</taxon>
        <taxon>Ecdysozoa</taxon>
        <taxon>Nematoda</taxon>
        <taxon>Chromadorea</taxon>
        <taxon>Rhabditida</taxon>
        <taxon>Tylenchina</taxon>
        <taxon>Panagrolaimomorpha</taxon>
        <taxon>Strongyloidoidea</taxon>
        <taxon>Steinernematidae</taxon>
        <taxon>Steinernema</taxon>
    </lineage>
</organism>
<dbReference type="InterPro" id="IPR036249">
    <property type="entry name" value="Thioredoxin-like_sf"/>
</dbReference>
<name>A0A1I7Z9L0_9BILA</name>
<keyword evidence="7" id="KW-1185">Reference proteome</keyword>
<dbReference type="InterPro" id="IPR050553">
    <property type="entry name" value="Thioredoxin_ResA/DsbE_sf"/>
</dbReference>
<feature type="signal peptide" evidence="5">
    <location>
        <begin position="1"/>
        <end position="25"/>
    </location>
</feature>
<dbReference type="InterPro" id="IPR000866">
    <property type="entry name" value="AhpC/TSA"/>
</dbReference>
<proteinExistence type="predicted"/>
<dbReference type="PANTHER" id="PTHR42852">
    <property type="entry name" value="THIOL:DISULFIDE INTERCHANGE PROTEIN DSBE"/>
    <property type="match status" value="1"/>
</dbReference>
<sequence>MRRRLFLQKSLVCASLLALHPAPWASLLPSDPFLAQSFKDLQGEDRALSTYMGKPLVINFWATWCAPCVKEMPDLQELHKRYPDVNFVGIAVDSLDNVNEFLERVPVSYDILLAGSGGLKQMRSVGNKKGGLPFTVVFGSNGRVSERILGQIDPEKLDEVIKAQR</sequence>
<evidence type="ECO:0000313" key="8">
    <source>
        <dbReference type="WBParaSite" id="L893_g24231.t1"/>
    </source>
</evidence>
<evidence type="ECO:0000313" key="7">
    <source>
        <dbReference type="Proteomes" id="UP000095287"/>
    </source>
</evidence>
<evidence type="ECO:0000256" key="3">
    <source>
        <dbReference type="ARBA" id="ARBA00023157"/>
    </source>
</evidence>
<dbReference type="Gene3D" id="3.40.30.10">
    <property type="entry name" value="Glutaredoxin"/>
    <property type="match status" value="1"/>
</dbReference>
<feature type="domain" description="Thioredoxin" evidence="6">
    <location>
        <begin position="27"/>
        <end position="165"/>
    </location>
</feature>
<dbReference type="PROSITE" id="PS00194">
    <property type="entry name" value="THIOREDOXIN_1"/>
    <property type="match status" value="1"/>
</dbReference>
<dbReference type="SUPFAM" id="SSF52833">
    <property type="entry name" value="Thioredoxin-like"/>
    <property type="match status" value="1"/>
</dbReference>
<reference evidence="8" key="1">
    <citation type="submission" date="2016-11" db="UniProtKB">
        <authorList>
            <consortium name="WormBaseParasite"/>
        </authorList>
    </citation>
    <scope>IDENTIFICATION</scope>
</reference>
<evidence type="ECO:0000256" key="2">
    <source>
        <dbReference type="ARBA" id="ARBA00022748"/>
    </source>
</evidence>
<evidence type="ECO:0000256" key="5">
    <source>
        <dbReference type="SAM" id="SignalP"/>
    </source>
</evidence>
<comment type="subcellular location">
    <subcellularLocation>
        <location evidence="1">Cell envelope</location>
    </subcellularLocation>
</comment>
<keyword evidence="2" id="KW-0201">Cytochrome c-type biogenesis</keyword>
<protein>
    <submittedName>
        <fullName evidence="8">Peroxiredoxin-5, mitochondrial</fullName>
    </submittedName>
</protein>
<dbReference type="CDD" id="cd02966">
    <property type="entry name" value="TlpA_like_family"/>
    <property type="match status" value="1"/>
</dbReference>
<evidence type="ECO:0000256" key="1">
    <source>
        <dbReference type="ARBA" id="ARBA00004196"/>
    </source>
</evidence>
<dbReference type="GO" id="GO:0016491">
    <property type="term" value="F:oxidoreductase activity"/>
    <property type="evidence" value="ECO:0007669"/>
    <property type="project" value="InterPro"/>
</dbReference>
<dbReference type="AlphaFoldDB" id="A0A1I7Z9L0"/>
<dbReference type="GO" id="GO:0017004">
    <property type="term" value="P:cytochrome complex assembly"/>
    <property type="evidence" value="ECO:0007669"/>
    <property type="project" value="UniProtKB-KW"/>
</dbReference>
<evidence type="ECO:0000259" key="6">
    <source>
        <dbReference type="PROSITE" id="PS51352"/>
    </source>
</evidence>
<dbReference type="Pfam" id="PF00578">
    <property type="entry name" value="AhpC-TSA"/>
    <property type="match status" value="1"/>
</dbReference>
<dbReference type="PROSITE" id="PS51352">
    <property type="entry name" value="THIOREDOXIN_2"/>
    <property type="match status" value="1"/>
</dbReference>
<accession>A0A1I7Z9L0</accession>
<keyword evidence="5" id="KW-0732">Signal</keyword>
<keyword evidence="4" id="KW-0676">Redox-active center</keyword>
<keyword evidence="3" id="KW-1015">Disulfide bond</keyword>
<dbReference type="InterPro" id="IPR013766">
    <property type="entry name" value="Thioredoxin_domain"/>
</dbReference>